<feature type="compositionally biased region" description="Basic and acidic residues" evidence="1">
    <location>
        <begin position="28"/>
        <end position="45"/>
    </location>
</feature>
<sequence length="154" mass="16857">MGNGSSTQKRTKKKHKSGKHSPRHSPKHSPDRYKKKAPEGEEKHSKGAAGDGLRANTHIGPRTSNPSSPAGSRPSTPTGSKRPSFSHAAVVTTHGIELADSNRVNSMEPKDVMISYSHQDKEFMRKIKGEFMDYVTSNILVPLFVTEGDHLMPS</sequence>
<comment type="caution">
    <text evidence="2">The sequence shown here is derived from an EMBL/GenBank/DDBJ whole genome shotgun (WGS) entry which is preliminary data.</text>
</comment>
<dbReference type="Proteomes" id="UP001152320">
    <property type="component" value="Chromosome 1"/>
</dbReference>
<protein>
    <recommendedName>
        <fullName evidence="4">TIR domain-containing protein</fullName>
    </recommendedName>
</protein>
<evidence type="ECO:0000313" key="2">
    <source>
        <dbReference type="EMBL" id="KAJ8049613.1"/>
    </source>
</evidence>
<dbReference type="AlphaFoldDB" id="A0A9Q1CRM0"/>
<name>A0A9Q1CRM0_HOLLE</name>
<gene>
    <name evidence="2" type="ORF">HOLleu_02427</name>
</gene>
<feature type="compositionally biased region" description="Polar residues" evidence="1">
    <location>
        <begin position="62"/>
        <end position="83"/>
    </location>
</feature>
<evidence type="ECO:0000313" key="3">
    <source>
        <dbReference type="Proteomes" id="UP001152320"/>
    </source>
</evidence>
<feature type="region of interest" description="Disordered" evidence="1">
    <location>
        <begin position="1"/>
        <end position="86"/>
    </location>
</feature>
<dbReference type="EMBL" id="JAIZAY010000001">
    <property type="protein sequence ID" value="KAJ8049613.1"/>
    <property type="molecule type" value="Genomic_DNA"/>
</dbReference>
<accession>A0A9Q1CRM0</accession>
<proteinExistence type="predicted"/>
<evidence type="ECO:0000256" key="1">
    <source>
        <dbReference type="SAM" id="MobiDB-lite"/>
    </source>
</evidence>
<organism evidence="2 3">
    <name type="scientific">Holothuria leucospilota</name>
    <name type="common">Black long sea cucumber</name>
    <name type="synonym">Mertensiothuria leucospilota</name>
    <dbReference type="NCBI Taxonomy" id="206669"/>
    <lineage>
        <taxon>Eukaryota</taxon>
        <taxon>Metazoa</taxon>
        <taxon>Echinodermata</taxon>
        <taxon>Eleutherozoa</taxon>
        <taxon>Echinozoa</taxon>
        <taxon>Holothuroidea</taxon>
        <taxon>Aspidochirotacea</taxon>
        <taxon>Aspidochirotida</taxon>
        <taxon>Holothuriidae</taxon>
        <taxon>Holothuria</taxon>
    </lineage>
</organism>
<keyword evidence="3" id="KW-1185">Reference proteome</keyword>
<evidence type="ECO:0008006" key="4">
    <source>
        <dbReference type="Google" id="ProtNLM"/>
    </source>
</evidence>
<feature type="compositionally biased region" description="Basic residues" evidence="1">
    <location>
        <begin position="9"/>
        <end position="27"/>
    </location>
</feature>
<reference evidence="2" key="1">
    <citation type="submission" date="2021-10" db="EMBL/GenBank/DDBJ databases">
        <title>Tropical sea cucumber genome reveals ecological adaptation and Cuvierian tubules defense mechanism.</title>
        <authorList>
            <person name="Chen T."/>
        </authorList>
    </citation>
    <scope>NUCLEOTIDE SEQUENCE</scope>
    <source>
        <strain evidence="2">Nanhai2018</strain>
        <tissue evidence="2">Muscle</tissue>
    </source>
</reference>